<feature type="transmembrane region" description="Helical" evidence="5">
    <location>
        <begin position="119"/>
        <end position="139"/>
    </location>
</feature>
<evidence type="ECO:0000256" key="5">
    <source>
        <dbReference type="SAM" id="Phobius"/>
    </source>
</evidence>
<name>A0A6A6UQY7_9PEZI</name>
<dbReference type="AlphaFoldDB" id="A0A6A6UQY7"/>
<dbReference type="Pfam" id="PF01284">
    <property type="entry name" value="MARVEL"/>
    <property type="match status" value="1"/>
</dbReference>
<keyword evidence="8" id="KW-1185">Reference proteome</keyword>
<feature type="transmembrane region" description="Helical" evidence="5">
    <location>
        <begin position="74"/>
        <end position="92"/>
    </location>
</feature>
<accession>A0A6A6UQY7</accession>
<evidence type="ECO:0000256" key="3">
    <source>
        <dbReference type="ARBA" id="ARBA00022989"/>
    </source>
</evidence>
<keyword evidence="4 5" id="KW-0472">Membrane</keyword>
<evidence type="ECO:0000313" key="7">
    <source>
        <dbReference type="EMBL" id="KAF2673851.1"/>
    </source>
</evidence>
<sequence length="165" mass="18671">MSRLLSMIFRFAEFVCGAVVLGITANFLYQHHKYGVNPLGRSIYVEVIAVISTLMALLWLLPFTSAIMHYPFDLLMSAAWFAAFAVLVNWLHKMDCGGAFQWSGLEHSGVCNQWKADEAFAFLAAIFWLASALLGMYVYHKVNKRHATTTTTADVEGGRRRRRFI</sequence>
<dbReference type="PANTHER" id="PTHR39608">
    <property type="entry name" value="INTEGRAL MEMBRANE PROTEIN (AFU_ORTHOLOGUE AFUA_5G08640)"/>
    <property type="match status" value="1"/>
</dbReference>
<evidence type="ECO:0000313" key="8">
    <source>
        <dbReference type="Proteomes" id="UP000799302"/>
    </source>
</evidence>
<evidence type="ECO:0000256" key="1">
    <source>
        <dbReference type="ARBA" id="ARBA00004141"/>
    </source>
</evidence>
<feature type="transmembrane region" description="Helical" evidence="5">
    <location>
        <begin position="41"/>
        <end position="62"/>
    </location>
</feature>
<gene>
    <name evidence="7" type="ORF">BT63DRAFT_421968</name>
</gene>
<organism evidence="7 8">
    <name type="scientific">Microthyrium microscopicum</name>
    <dbReference type="NCBI Taxonomy" id="703497"/>
    <lineage>
        <taxon>Eukaryota</taxon>
        <taxon>Fungi</taxon>
        <taxon>Dikarya</taxon>
        <taxon>Ascomycota</taxon>
        <taxon>Pezizomycotina</taxon>
        <taxon>Dothideomycetes</taxon>
        <taxon>Dothideomycetes incertae sedis</taxon>
        <taxon>Microthyriales</taxon>
        <taxon>Microthyriaceae</taxon>
        <taxon>Microthyrium</taxon>
    </lineage>
</organism>
<evidence type="ECO:0000259" key="6">
    <source>
        <dbReference type="Pfam" id="PF01284"/>
    </source>
</evidence>
<dbReference type="GO" id="GO:0016020">
    <property type="term" value="C:membrane"/>
    <property type="evidence" value="ECO:0007669"/>
    <property type="project" value="UniProtKB-SubCell"/>
</dbReference>
<comment type="subcellular location">
    <subcellularLocation>
        <location evidence="1">Membrane</location>
        <topology evidence="1">Multi-pass membrane protein</topology>
    </subcellularLocation>
</comment>
<reference evidence="7" key="1">
    <citation type="journal article" date="2020" name="Stud. Mycol.">
        <title>101 Dothideomycetes genomes: a test case for predicting lifestyles and emergence of pathogens.</title>
        <authorList>
            <person name="Haridas S."/>
            <person name="Albert R."/>
            <person name="Binder M."/>
            <person name="Bloem J."/>
            <person name="Labutti K."/>
            <person name="Salamov A."/>
            <person name="Andreopoulos B."/>
            <person name="Baker S."/>
            <person name="Barry K."/>
            <person name="Bills G."/>
            <person name="Bluhm B."/>
            <person name="Cannon C."/>
            <person name="Castanera R."/>
            <person name="Culley D."/>
            <person name="Daum C."/>
            <person name="Ezra D."/>
            <person name="Gonzalez J."/>
            <person name="Henrissat B."/>
            <person name="Kuo A."/>
            <person name="Liang C."/>
            <person name="Lipzen A."/>
            <person name="Lutzoni F."/>
            <person name="Magnuson J."/>
            <person name="Mondo S."/>
            <person name="Nolan M."/>
            <person name="Ohm R."/>
            <person name="Pangilinan J."/>
            <person name="Park H.-J."/>
            <person name="Ramirez L."/>
            <person name="Alfaro M."/>
            <person name="Sun H."/>
            <person name="Tritt A."/>
            <person name="Yoshinaga Y."/>
            <person name="Zwiers L.-H."/>
            <person name="Turgeon B."/>
            <person name="Goodwin S."/>
            <person name="Spatafora J."/>
            <person name="Crous P."/>
            <person name="Grigoriev I."/>
        </authorList>
    </citation>
    <scope>NUCLEOTIDE SEQUENCE</scope>
    <source>
        <strain evidence="7">CBS 115976</strain>
    </source>
</reference>
<evidence type="ECO:0000256" key="2">
    <source>
        <dbReference type="ARBA" id="ARBA00022692"/>
    </source>
</evidence>
<dbReference type="Proteomes" id="UP000799302">
    <property type="component" value="Unassembled WGS sequence"/>
</dbReference>
<keyword evidence="2 5" id="KW-0812">Transmembrane</keyword>
<dbReference type="EMBL" id="MU004231">
    <property type="protein sequence ID" value="KAF2673851.1"/>
    <property type="molecule type" value="Genomic_DNA"/>
</dbReference>
<dbReference type="InterPro" id="IPR008253">
    <property type="entry name" value="Marvel"/>
</dbReference>
<proteinExistence type="predicted"/>
<feature type="domain" description="MARVEL" evidence="6">
    <location>
        <begin position="5"/>
        <end position="134"/>
    </location>
</feature>
<dbReference type="PANTHER" id="PTHR39608:SF1">
    <property type="entry name" value="INTEGRAL MEMBRANE PROTEIN (AFU_ORTHOLOGUE AFUA_5G08640)"/>
    <property type="match status" value="1"/>
</dbReference>
<feature type="transmembrane region" description="Helical" evidence="5">
    <location>
        <begin position="7"/>
        <end position="29"/>
    </location>
</feature>
<keyword evidence="3 5" id="KW-1133">Transmembrane helix</keyword>
<dbReference type="OrthoDB" id="4074965at2759"/>
<evidence type="ECO:0000256" key="4">
    <source>
        <dbReference type="ARBA" id="ARBA00023136"/>
    </source>
</evidence>
<protein>
    <submittedName>
        <fullName evidence="7">Integral membrane protein</fullName>
    </submittedName>
</protein>